<organism evidence="14 15">
    <name type="scientific">Nisaea acidiphila</name>
    <dbReference type="NCBI Taxonomy" id="1862145"/>
    <lineage>
        <taxon>Bacteria</taxon>
        <taxon>Pseudomonadati</taxon>
        <taxon>Pseudomonadota</taxon>
        <taxon>Alphaproteobacteria</taxon>
        <taxon>Rhodospirillales</taxon>
        <taxon>Thalassobaculaceae</taxon>
        <taxon>Nisaea</taxon>
    </lineage>
</organism>
<evidence type="ECO:0000313" key="14">
    <source>
        <dbReference type="EMBL" id="UUX49014.1"/>
    </source>
</evidence>
<dbReference type="Pfam" id="PF07715">
    <property type="entry name" value="Plug"/>
    <property type="match status" value="1"/>
</dbReference>
<dbReference type="PROSITE" id="PS52016">
    <property type="entry name" value="TONB_DEPENDENT_REC_3"/>
    <property type="match status" value="1"/>
</dbReference>
<evidence type="ECO:0000256" key="5">
    <source>
        <dbReference type="ARBA" id="ARBA00022692"/>
    </source>
</evidence>
<dbReference type="GO" id="GO:0015344">
    <property type="term" value="F:siderophore uptake transmembrane transporter activity"/>
    <property type="evidence" value="ECO:0007669"/>
    <property type="project" value="TreeGrafter"/>
</dbReference>
<dbReference type="InterPro" id="IPR000531">
    <property type="entry name" value="Beta-barrel_TonB"/>
</dbReference>
<comment type="subcellular location">
    <subcellularLocation>
        <location evidence="1 9">Cell outer membrane</location>
        <topology evidence="1 9">Multi-pass membrane protein</topology>
    </subcellularLocation>
</comment>
<feature type="domain" description="TonB-dependent receptor-like beta-barrel" evidence="12">
    <location>
        <begin position="250"/>
        <end position="644"/>
    </location>
</feature>
<reference evidence="14" key="1">
    <citation type="submission" date="2022-08" db="EMBL/GenBank/DDBJ databases">
        <title>Nisaea acidiphila sp. nov., isolated from a marine algal debris and emended description of the genus Nisaea Urios et al. 2008.</title>
        <authorList>
            <person name="Kwon K."/>
        </authorList>
    </citation>
    <scope>NUCLEOTIDE SEQUENCE</scope>
    <source>
        <strain evidence="14">MEBiC11861</strain>
    </source>
</reference>
<dbReference type="PANTHER" id="PTHR30069">
    <property type="entry name" value="TONB-DEPENDENT OUTER MEMBRANE RECEPTOR"/>
    <property type="match status" value="1"/>
</dbReference>
<evidence type="ECO:0000256" key="3">
    <source>
        <dbReference type="ARBA" id="ARBA00022448"/>
    </source>
</evidence>
<keyword evidence="5 9" id="KW-0812">Transmembrane</keyword>
<dbReference type="InterPro" id="IPR011276">
    <property type="entry name" value="TonB_haem/Hb_rcpt"/>
</dbReference>
<dbReference type="Gene3D" id="2.40.170.20">
    <property type="entry name" value="TonB-dependent receptor, beta-barrel domain"/>
    <property type="match status" value="1"/>
</dbReference>
<dbReference type="SUPFAM" id="SSF56935">
    <property type="entry name" value="Porins"/>
    <property type="match status" value="1"/>
</dbReference>
<dbReference type="EMBL" id="CP102480">
    <property type="protein sequence ID" value="UUX49014.1"/>
    <property type="molecule type" value="Genomic_DNA"/>
</dbReference>
<dbReference type="RefSeq" id="WP_257767515.1">
    <property type="nucleotide sequence ID" value="NZ_CP102480.1"/>
</dbReference>
<dbReference type="Pfam" id="PF00593">
    <property type="entry name" value="TonB_dep_Rec_b-barrel"/>
    <property type="match status" value="1"/>
</dbReference>
<protein>
    <submittedName>
        <fullName evidence="14">TonB-dependent receptor</fullName>
    </submittedName>
</protein>
<dbReference type="InterPro" id="IPR012910">
    <property type="entry name" value="Plug_dom"/>
</dbReference>
<evidence type="ECO:0000256" key="9">
    <source>
        <dbReference type="PROSITE-ProRule" id="PRU01360"/>
    </source>
</evidence>
<dbReference type="NCBIfam" id="TIGR01785">
    <property type="entry name" value="TonB-hemin"/>
    <property type="match status" value="1"/>
</dbReference>
<feature type="chain" id="PRO_5039943204" evidence="11">
    <location>
        <begin position="22"/>
        <end position="671"/>
    </location>
</feature>
<evidence type="ECO:0000256" key="11">
    <source>
        <dbReference type="SAM" id="SignalP"/>
    </source>
</evidence>
<gene>
    <name evidence="14" type="ORF">NUH88_16615</name>
</gene>
<evidence type="ECO:0000256" key="2">
    <source>
        <dbReference type="ARBA" id="ARBA00009810"/>
    </source>
</evidence>
<accession>A0A9J7APC7</accession>
<evidence type="ECO:0000313" key="15">
    <source>
        <dbReference type="Proteomes" id="UP001060336"/>
    </source>
</evidence>
<dbReference type="InterPro" id="IPR039426">
    <property type="entry name" value="TonB-dep_rcpt-like"/>
</dbReference>
<feature type="signal peptide" evidence="11">
    <location>
        <begin position="1"/>
        <end position="21"/>
    </location>
</feature>
<name>A0A9J7APC7_9PROT</name>
<evidence type="ECO:0000259" key="12">
    <source>
        <dbReference type="Pfam" id="PF00593"/>
    </source>
</evidence>
<keyword evidence="7 9" id="KW-0472">Membrane</keyword>
<dbReference type="InterPro" id="IPR037066">
    <property type="entry name" value="Plug_dom_sf"/>
</dbReference>
<dbReference type="GO" id="GO:0044718">
    <property type="term" value="P:siderophore transmembrane transport"/>
    <property type="evidence" value="ECO:0007669"/>
    <property type="project" value="TreeGrafter"/>
</dbReference>
<keyword evidence="11" id="KW-0732">Signal</keyword>
<dbReference type="CDD" id="cd01347">
    <property type="entry name" value="ligand_gated_channel"/>
    <property type="match status" value="1"/>
</dbReference>
<sequence length="671" mass="73132">MRVFIAAAATIATAVALPAHADEATQLDRIVISAGKEKVAIETPQSVSVVDQEDLEAAQPTTIGDVLTDLPGVKAIGSERILGESFNIRGIGTLGASDENRLIVRVDGATKFHEQYRLGSFFSDPELYKRVEVLRGPASSTLYGAGALAGVIDLTTKDAADYLQGEDQYAFRQKFEFHSNKEGLLSSSVAAARPTKNLDLLGAFIYRRANEYEDGDGNAVSGSDYEAPSGLIKGSYKFGESEAHKVTLSYQHWETEANDSDYAQTNTSSAFGTVDREVTDQTAVLKYDFQPASNELIDLELFGSYSNTEVDQSDASLGAVSTSQLFADTFYAYETWQARIENTAAFHGDGYENYLITGVSTAFQERTADQPITATNTSGSIDFHPGGESEQYGVYVQNELILWDKLTLIPGLRLDYQELTPAGNLAVSEGVDNTALSPKLAAHYQMNQNWGIFGSVSYTERLPVLDEVYDANSGNLNLDPEKSTNIEGGIAASFRNVALDTDAVTAKATLFHNDIKDLIERENTRSTYFNVGEAEIYGVEFEAAYESTFFFSRAAYTAIRGENKEDGTDLNSIPADELVLTVGGRVPDYDLDFGWRGVMAAGQDKVSGSTSETPGYTVHNLFASWKPSEGMLQGSEVRFGIENVLDKTYREHLSGDNGNGRTFRLTLAKQF</sequence>
<keyword evidence="6 10" id="KW-0798">TonB box</keyword>
<dbReference type="Gene3D" id="2.170.130.10">
    <property type="entry name" value="TonB-dependent receptor, plug domain"/>
    <property type="match status" value="1"/>
</dbReference>
<evidence type="ECO:0000256" key="8">
    <source>
        <dbReference type="ARBA" id="ARBA00023237"/>
    </source>
</evidence>
<evidence type="ECO:0000256" key="4">
    <source>
        <dbReference type="ARBA" id="ARBA00022452"/>
    </source>
</evidence>
<dbReference type="PANTHER" id="PTHR30069:SF41">
    <property type="entry name" value="HEME_HEMOPEXIN UTILIZATION PROTEIN C"/>
    <property type="match status" value="1"/>
</dbReference>
<dbReference type="GO" id="GO:0009279">
    <property type="term" value="C:cell outer membrane"/>
    <property type="evidence" value="ECO:0007669"/>
    <property type="project" value="UniProtKB-SubCell"/>
</dbReference>
<dbReference type="Proteomes" id="UP001060336">
    <property type="component" value="Chromosome"/>
</dbReference>
<dbReference type="GO" id="GO:0015232">
    <property type="term" value="F:heme transmembrane transporter activity"/>
    <property type="evidence" value="ECO:0007669"/>
    <property type="project" value="InterPro"/>
</dbReference>
<keyword evidence="8 9" id="KW-0998">Cell outer membrane</keyword>
<evidence type="ECO:0000256" key="7">
    <source>
        <dbReference type="ARBA" id="ARBA00023136"/>
    </source>
</evidence>
<evidence type="ECO:0000259" key="13">
    <source>
        <dbReference type="Pfam" id="PF07715"/>
    </source>
</evidence>
<comment type="similarity">
    <text evidence="2 9 10">Belongs to the TonB-dependent receptor family.</text>
</comment>
<keyword evidence="4 9" id="KW-1134">Transmembrane beta strand</keyword>
<evidence type="ECO:0000256" key="10">
    <source>
        <dbReference type="RuleBase" id="RU003357"/>
    </source>
</evidence>
<proteinExistence type="inferred from homology"/>
<dbReference type="KEGG" id="naci:NUH88_16615"/>
<feature type="domain" description="TonB-dependent receptor plug" evidence="13">
    <location>
        <begin position="41"/>
        <end position="151"/>
    </location>
</feature>
<evidence type="ECO:0000256" key="6">
    <source>
        <dbReference type="ARBA" id="ARBA00023077"/>
    </source>
</evidence>
<dbReference type="InterPro" id="IPR036942">
    <property type="entry name" value="Beta-barrel_TonB_sf"/>
</dbReference>
<dbReference type="AlphaFoldDB" id="A0A9J7APC7"/>
<evidence type="ECO:0000256" key="1">
    <source>
        <dbReference type="ARBA" id="ARBA00004571"/>
    </source>
</evidence>
<keyword evidence="14" id="KW-0675">Receptor</keyword>
<keyword evidence="3 9" id="KW-0813">Transport</keyword>
<keyword evidence="15" id="KW-1185">Reference proteome</keyword>